<dbReference type="STRING" id="1765683.B2M26_14790"/>
<keyword evidence="1 6" id="KW-0808">Transferase</keyword>
<evidence type="ECO:0000259" key="9">
    <source>
        <dbReference type="PROSITE" id="PS51510"/>
    </source>
</evidence>
<dbReference type="GO" id="GO:1990424">
    <property type="term" value="F:protein arginine kinase activity"/>
    <property type="evidence" value="ECO:0007669"/>
    <property type="project" value="UniProtKB-EC"/>
</dbReference>
<gene>
    <name evidence="6" type="primary">mcsB</name>
    <name evidence="10" type="ORF">AYW79_03180</name>
    <name evidence="11" type="ORF">B2M26_14790</name>
</gene>
<dbReference type="GO" id="GO:0004111">
    <property type="term" value="F:creatine kinase activity"/>
    <property type="evidence" value="ECO:0007669"/>
    <property type="project" value="InterPro"/>
</dbReference>
<keyword evidence="13" id="KW-1185">Reference proteome</keyword>
<dbReference type="EMBL" id="MWPS01000047">
    <property type="protein sequence ID" value="OPG14912.1"/>
    <property type="molecule type" value="Genomic_DNA"/>
</dbReference>
<reference evidence="10 12" key="1">
    <citation type="submission" date="2016-02" db="EMBL/GenBank/DDBJ databases">
        <title>Draft genome sequence of Acidibacillus ferrooxidans SLC66.</title>
        <authorList>
            <person name="Oliveira G."/>
            <person name="Nancucheo I."/>
            <person name="Dall'Agnol H."/>
            <person name="Johnson B."/>
            <person name="Oliveira R."/>
            <person name="Nunes G.L."/>
            <person name="Tzotzos G."/>
            <person name="Orellana S.C."/>
            <person name="Salim A.C."/>
            <person name="Araujo F.M."/>
        </authorList>
    </citation>
    <scope>NUCLEOTIDE SEQUENCE [LARGE SCALE GENOMIC DNA]</scope>
    <source>
        <strain evidence="10 12">SLC66</strain>
    </source>
</reference>
<dbReference type="FunFam" id="3.30.590.10:FF:000007">
    <property type="entry name" value="Protein-arginine kinase"/>
    <property type="match status" value="1"/>
</dbReference>
<evidence type="ECO:0000256" key="8">
    <source>
        <dbReference type="RuleBase" id="RU000505"/>
    </source>
</evidence>
<organism evidence="11 13">
    <name type="scientific">Ferroacidibacillus organovorans</name>
    <dbReference type="NCBI Taxonomy" id="1765683"/>
    <lineage>
        <taxon>Bacteria</taxon>
        <taxon>Bacillati</taxon>
        <taxon>Bacillota</taxon>
        <taxon>Bacilli</taxon>
        <taxon>Bacillales</taxon>
        <taxon>Alicyclobacillaceae</taxon>
        <taxon>Ferroacidibacillus</taxon>
    </lineage>
</organism>
<comment type="activity regulation">
    <text evidence="6">Appears to be allosterically activated by the binding of pArg-containing polypeptides to the pArg-binding pocket localized in the C-terminal domain of McsB.</text>
</comment>
<dbReference type="InterPro" id="IPR022415">
    <property type="entry name" value="ATP-guanido_PTrfase_AS"/>
</dbReference>
<dbReference type="GO" id="GO:0046314">
    <property type="term" value="P:phosphocreatine biosynthetic process"/>
    <property type="evidence" value="ECO:0007669"/>
    <property type="project" value="InterPro"/>
</dbReference>
<comment type="catalytic activity">
    <reaction evidence="5 6">
        <text>L-arginyl-[protein] + ATP = N(omega)-phospho-L-arginyl-[protein] + ADP + H(+)</text>
        <dbReference type="Rhea" id="RHEA:43384"/>
        <dbReference type="Rhea" id="RHEA-COMP:10532"/>
        <dbReference type="Rhea" id="RHEA-COMP:10533"/>
        <dbReference type="ChEBI" id="CHEBI:15378"/>
        <dbReference type="ChEBI" id="CHEBI:29965"/>
        <dbReference type="ChEBI" id="CHEBI:30616"/>
        <dbReference type="ChEBI" id="CHEBI:83226"/>
        <dbReference type="ChEBI" id="CHEBI:456216"/>
        <dbReference type="EC" id="2.7.14.1"/>
    </reaction>
</comment>
<evidence type="ECO:0000256" key="3">
    <source>
        <dbReference type="ARBA" id="ARBA00022777"/>
    </source>
</evidence>
<evidence type="ECO:0000256" key="4">
    <source>
        <dbReference type="ARBA" id="ARBA00022840"/>
    </source>
</evidence>
<dbReference type="GO" id="GO:0005615">
    <property type="term" value="C:extracellular space"/>
    <property type="evidence" value="ECO:0007669"/>
    <property type="project" value="TreeGrafter"/>
</dbReference>
<evidence type="ECO:0000256" key="6">
    <source>
        <dbReference type="HAMAP-Rule" id="MF_00602"/>
    </source>
</evidence>
<dbReference type="NCBIfam" id="NF002194">
    <property type="entry name" value="PRK01059.1-4"/>
    <property type="match status" value="1"/>
</dbReference>
<dbReference type="Proteomes" id="UP000190229">
    <property type="component" value="Unassembled WGS sequence"/>
</dbReference>
<dbReference type="InterPro" id="IPR014746">
    <property type="entry name" value="Gln_synth/guanido_kin_cat_dom"/>
</dbReference>
<dbReference type="Proteomes" id="UP000077421">
    <property type="component" value="Unassembled WGS sequence"/>
</dbReference>
<evidence type="ECO:0000313" key="10">
    <source>
        <dbReference type="EMBL" id="OAG94775.1"/>
    </source>
</evidence>
<evidence type="ECO:0000313" key="12">
    <source>
        <dbReference type="Proteomes" id="UP000077421"/>
    </source>
</evidence>
<dbReference type="AlphaFoldDB" id="A0A162SAI6"/>
<dbReference type="Pfam" id="PF00217">
    <property type="entry name" value="ATP-gua_Ptrans"/>
    <property type="match status" value="1"/>
</dbReference>
<dbReference type="PANTHER" id="PTHR11547">
    <property type="entry name" value="ARGININE OR CREATINE KINASE"/>
    <property type="match status" value="1"/>
</dbReference>
<dbReference type="InterPro" id="IPR022414">
    <property type="entry name" value="ATP-guanido_PTrfase_cat"/>
</dbReference>
<evidence type="ECO:0000313" key="11">
    <source>
        <dbReference type="EMBL" id="OPG14912.1"/>
    </source>
</evidence>
<evidence type="ECO:0000256" key="2">
    <source>
        <dbReference type="ARBA" id="ARBA00022741"/>
    </source>
</evidence>
<keyword evidence="4 6" id="KW-0067">ATP-binding</keyword>
<keyword evidence="3 6" id="KW-0418">Kinase</keyword>
<comment type="similarity">
    <text evidence="6 7 8">Belongs to the ATP:guanido phosphotransferase family.</text>
</comment>
<dbReference type="PROSITE" id="PS51510">
    <property type="entry name" value="PHOSPHAGEN_KINASE_C"/>
    <property type="match status" value="1"/>
</dbReference>
<feature type="domain" description="Phosphagen kinase C-terminal" evidence="9">
    <location>
        <begin position="24"/>
        <end position="254"/>
    </location>
</feature>
<dbReference type="EC" id="2.7.14.1" evidence="6"/>
<keyword evidence="6" id="KW-0021">Allosteric enzyme</keyword>
<comment type="caution">
    <text evidence="11">The sequence shown here is derived from an EMBL/GenBank/DDBJ whole genome shotgun (WGS) entry which is preliminary data.</text>
</comment>
<feature type="binding site" evidence="6 7">
    <location>
        <position position="125"/>
    </location>
    <ligand>
        <name>ATP</name>
        <dbReference type="ChEBI" id="CHEBI:30616"/>
    </ligand>
</feature>
<comment type="caution">
    <text evidence="6">Lacks conserved residue(s) required for the propagation of feature annotation.</text>
</comment>
<feature type="short sequence motif" description="RDXXRA motif of the pArg binding pocket involved in allosteric regulation" evidence="6">
    <location>
        <begin position="337"/>
        <end position="342"/>
    </location>
</feature>
<feature type="binding site" evidence="6 7">
    <location>
        <position position="92"/>
    </location>
    <ligand>
        <name>ATP</name>
        <dbReference type="ChEBI" id="CHEBI:30616"/>
    </ligand>
</feature>
<name>A0A162SAI6_9BACL</name>
<dbReference type="NCBIfam" id="NF002195">
    <property type="entry name" value="PRK01059.1-5"/>
    <property type="match status" value="1"/>
</dbReference>
<feature type="binding site" evidence="6 7">
    <location>
        <begin position="27"/>
        <end position="31"/>
    </location>
    <ligand>
        <name>ATP</name>
        <dbReference type="ChEBI" id="CHEBI:30616"/>
    </ligand>
</feature>
<dbReference type="EMBL" id="LSUQ01000006">
    <property type="protein sequence ID" value="OAG94775.1"/>
    <property type="molecule type" value="Genomic_DNA"/>
</dbReference>
<evidence type="ECO:0000256" key="7">
    <source>
        <dbReference type="PROSITE-ProRule" id="PRU00843"/>
    </source>
</evidence>
<dbReference type="PROSITE" id="PS00112">
    <property type="entry name" value="PHOSPHAGEN_KINASE"/>
    <property type="match status" value="1"/>
</dbReference>
<sequence length="358" mass="39566">MSLEDYLAQNSATWLKDDGPESDIVISSRVRIARNLRGRIFPMLATDQDKQEILEAAARAAKHSALSKLGPFELFAMRDLSEVDQQVLIEKHLISPGLIESSGGAVLLRPDEEVSIMVNEEDHLRIQCLLPGYQLETTYRLADQLDDGLEEMIDYAFDEEKGYLTACPTNVGTGMRASIMMHLPVLVLTGHINRILTAVTHVGLAVRGIYGEGSDALGNLFQISNQITLGQTEQEIIGNLHGVARQLINHERTARQHLLQTNRVLLEDRVCRSFGILAYARQIDSKEALSRLSDVRLGIDLGIIRGVSAGILKELMVATQPGSLQKAAGQTMTPEERDVRRAALIRDRLRADPSSSLQ</sequence>
<dbReference type="Gene3D" id="3.30.590.10">
    <property type="entry name" value="Glutamine synthetase/guanido kinase, catalytic domain"/>
    <property type="match status" value="1"/>
</dbReference>
<dbReference type="PANTHER" id="PTHR11547:SF38">
    <property type="entry name" value="ARGININE KINASE 1-RELATED"/>
    <property type="match status" value="1"/>
</dbReference>
<comment type="function">
    <text evidence="6">Catalyzes the specific phosphorylation of arginine residues in proteins.</text>
</comment>
<feature type="binding site" evidence="6 7">
    <location>
        <begin position="207"/>
        <end position="212"/>
    </location>
    <ligand>
        <name>ATP</name>
        <dbReference type="ChEBI" id="CHEBI:30616"/>
    </ligand>
</feature>
<evidence type="ECO:0000256" key="1">
    <source>
        <dbReference type="ARBA" id="ARBA00022679"/>
    </source>
</evidence>
<proteinExistence type="inferred from homology"/>
<protein>
    <recommendedName>
        <fullName evidence="6">Protein-arginine kinase</fullName>
        <ecNumber evidence="6">2.7.14.1</ecNumber>
    </recommendedName>
</protein>
<dbReference type="GO" id="GO:0005524">
    <property type="term" value="F:ATP binding"/>
    <property type="evidence" value="ECO:0007669"/>
    <property type="project" value="UniProtKB-UniRule"/>
</dbReference>
<dbReference type="InterPro" id="IPR023660">
    <property type="entry name" value="Arg_Kinase"/>
</dbReference>
<reference evidence="11 13" key="2">
    <citation type="submission" date="2017-02" db="EMBL/GenBank/DDBJ databases">
        <title>Draft genome of Acidibacillus ferrooxidans Huett2.</title>
        <authorList>
            <person name="Schopf S."/>
        </authorList>
    </citation>
    <scope>NUCLEOTIDE SEQUENCE [LARGE SCALE GENOMIC DNA]</scope>
    <source>
        <strain evidence="11 13">Huett2</strain>
    </source>
</reference>
<evidence type="ECO:0000256" key="5">
    <source>
        <dbReference type="ARBA" id="ARBA00051816"/>
    </source>
</evidence>
<dbReference type="CDD" id="cd07930">
    <property type="entry name" value="bacterial_phosphagen_kinase"/>
    <property type="match status" value="1"/>
</dbReference>
<feature type="binding site" evidence="7">
    <location>
        <begin position="176"/>
        <end position="180"/>
    </location>
    <ligand>
        <name>ATP</name>
        <dbReference type="ChEBI" id="CHEBI:30616"/>
    </ligand>
</feature>
<accession>A0A162SAI6</accession>
<dbReference type="RefSeq" id="WP_067561488.1">
    <property type="nucleotide sequence ID" value="NZ_LSUQ01000006.1"/>
</dbReference>
<dbReference type="HAMAP" id="MF_00602">
    <property type="entry name" value="Prot_Arg_kinase"/>
    <property type="match status" value="1"/>
</dbReference>
<dbReference type="SUPFAM" id="SSF55931">
    <property type="entry name" value="Glutamine synthetase/guanido kinase"/>
    <property type="match status" value="1"/>
</dbReference>
<keyword evidence="2 6" id="KW-0547">Nucleotide-binding</keyword>
<dbReference type="OrthoDB" id="9791353at2"/>
<dbReference type="InterPro" id="IPR000749">
    <property type="entry name" value="ATP-guanido_PTrfase"/>
</dbReference>
<evidence type="ECO:0000313" key="13">
    <source>
        <dbReference type="Proteomes" id="UP000190229"/>
    </source>
</evidence>